<gene>
    <name evidence="2" type="ORF">MNV_140023</name>
</gene>
<dbReference type="AlphaFoldDB" id="A0A284VKV3"/>
<name>A0A284VKV3_9EURY</name>
<feature type="domain" description="TfuA-like core" evidence="1">
    <location>
        <begin position="48"/>
        <end position="164"/>
    </location>
</feature>
<organism evidence="2 3">
    <name type="scientific">Candidatus Methanoperedens nitratireducens</name>
    <dbReference type="NCBI Taxonomy" id="1392998"/>
    <lineage>
        <taxon>Archaea</taxon>
        <taxon>Methanobacteriati</taxon>
        <taxon>Methanobacteriota</taxon>
        <taxon>Stenosarchaea group</taxon>
        <taxon>Methanomicrobia</taxon>
        <taxon>Methanosarcinales</taxon>
        <taxon>ANME-2 cluster</taxon>
        <taxon>Candidatus Methanoperedentaceae</taxon>
        <taxon>Candidatus Methanoperedens</taxon>
    </lineage>
</organism>
<dbReference type="Pfam" id="PF07812">
    <property type="entry name" value="TfuA"/>
    <property type="match status" value="1"/>
</dbReference>
<keyword evidence="3" id="KW-1185">Reference proteome</keyword>
<dbReference type="InterPro" id="IPR012924">
    <property type="entry name" value="TfuA_core"/>
</dbReference>
<evidence type="ECO:0000259" key="1">
    <source>
        <dbReference type="Pfam" id="PF07812"/>
    </source>
</evidence>
<dbReference type="Proteomes" id="UP000218615">
    <property type="component" value="Unassembled WGS sequence"/>
</dbReference>
<proteinExistence type="predicted"/>
<dbReference type="RefSeq" id="WP_096204186.1">
    <property type="nucleotide sequence ID" value="NZ_FZMP01000046.1"/>
</dbReference>
<dbReference type="OrthoDB" id="61834at2157"/>
<protein>
    <recommendedName>
        <fullName evidence="1">TfuA-like core domain-containing protein</fullName>
    </recommendedName>
</protein>
<evidence type="ECO:0000313" key="2">
    <source>
        <dbReference type="EMBL" id="SNQ59888.1"/>
    </source>
</evidence>
<dbReference type="EMBL" id="FZMP01000046">
    <property type="protein sequence ID" value="SNQ59888.1"/>
    <property type="molecule type" value="Genomic_DNA"/>
</dbReference>
<dbReference type="NCBIfam" id="NF033432">
    <property type="entry name" value="ThioGly_TfuA_rel"/>
    <property type="match status" value="1"/>
</dbReference>
<reference evidence="3" key="1">
    <citation type="submission" date="2017-06" db="EMBL/GenBank/DDBJ databases">
        <authorList>
            <person name="Cremers G."/>
        </authorList>
    </citation>
    <scope>NUCLEOTIDE SEQUENCE [LARGE SCALE GENOMIC DNA]</scope>
</reference>
<sequence length="220" mass="24307">MRAVVYTGTSINHSDAMKILEAEYRPPVRRDDIRKLMKSPPEIIGIIDGVFFDSAAVAHREIIEALRGSVIVVGGGSMGALRASELEPYGMIGVGRVYEMYRSGAVESDDEVAVTFNDETMEALSLPLVNIRLTVKAMQEAGVLTGEQASAVVDVTRKLFYPDRNYRNIAGECIKKGVIGDKEKDKLLGDFRNYEVDVKREDAVLVLERIKNIIQSLAVE</sequence>
<accession>A0A284VKV3</accession>
<evidence type="ECO:0000313" key="3">
    <source>
        <dbReference type="Proteomes" id="UP000218615"/>
    </source>
</evidence>